<proteinExistence type="predicted"/>
<keyword evidence="2" id="KW-1185">Reference proteome</keyword>
<evidence type="ECO:0000313" key="1">
    <source>
        <dbReference type="EMBL" id="QEG11162.1"/>
    </source>
</evidence>
<evidence type="ECO:0000313" key="2">
    <source>
        <dbReference type="Proteomes" id="UP000322276"/>
    </source>
</evidence>
<sequence length="138" mass="15867">MNVTEPRFVALSRLTDALLYHQVLFDEVDTALLLRVVHTHMLKDLVVYLGCTFIGELCRYPSGFLQFECNVVSATRVEHNVLYWCIRSALYVIPSVQLTRFTTLSLSFVLGFLVDTTLFRVLHSWVFTQRFTSAGVQE</sequence>
<protein>
    <submittedName>
        <fullName evidence="1">Uncharacterized protein</fullName>
    </submittedName>
</protein>
<accession>A0A5B9NFI2</accession>
<organism evidence="1 2">
    <name type="scientific">Klebsiella phage KPN3</name>
    <dbReference type="NCBI Taxonomy" id="2601621"/>
    <lineage>
        <taxon>Viruses</taxon>
        <taxon>Duplodnaviria</taxon>
        <taxon>Heunggongvirae</taxon>
        <taxon>Uroviricota</taxon>
        <taxon>Caudoviricetes</taxon>
        <taxon>Autographivirales</taxon>
        <taxon>Autotranscriptaviridae</taxon>
        <taxon>Studiervirinae</taxon>
        <taxon>Przondovirus</taxon>
        <taxon>Przondovirus KPN3</taxon>
    </lineage>
</organism>
<reference evidence="1 2" key="1">
    <citation type="submission" date="2019-06" db="EMBL/GenBank/DDBJ databases">
        <title>Comparative genomics of Klebsiella bacteriophages in the elucidation of host range specificity.</title>
        <authorList>
            <person name="Ku H."/>
            <person name="Brown T."/>
            <person name="Kabwe M."/>
            <person name="Chan H.T."/>
            <person name="Petrovski S."/>
            <person name="Tucci J."/>
        </authorList>
    </citation>
    <scope>NUCLEOTIDE SEQUENCE [LARGE SCALE GENOMIC DNA]</scope>
</reference>
<name>A0A5B9NFI2_9CAUD</name>
<dbReference type="EMBL" id="MN101227">
    <property type="protein sequence ID" value="QEG11162.1"/>
    <property type="molecule type" value="Genomic_DNA"/>
</dbReference>
<dbReference type="Proteomes" id="UP000322276">
    <property type="component" value="Segment"/>
</dbReference>
<gene>
    <name evidence="1" type="ORF">KPN3_21</name>
</gene>